<accession>A0ABT9FYM6</accession>
<dbReference type="RefSeq" id="WP_305747878.1">
    <property type="nucleotide sequence ID" value="NZ_JAUZEE010000001.1"/>
</dbReference>
<proteinExistence type="predicted"/>
<keyword evidence="1" id="KW-0812">Transmembrane</keyword>
<name>A0ABT9FYM6_LEPDI</name>
<reference evidence="2 3" key="1">
    <citation type="submission" date="2023-08" db="EMBL/GenBank/DDBJ databases">
        <authorList>
            <person name="Roldan D.M."/>
            <person name="Menes R.J."/>
        </authorList>
    </citation>
    <scope>NUCLEOTIDE SEQUENCE [LARGE SCALE GENOMIC DNA]</scope>
    <source>
        <strain evidence="2 3">CCM 2812</strain>
    </source>
</reference>
<evidence type="ECO:0000256" key="1">
    <source>
        <dbReference type="SAM" id="Phobius"/>
    </source>
</evidence>
<feature type="transmembrane region" description="Helical" evidence="1">
    <location>
        <begin position="58"/>
        <end position="82"/>
    </location>
</feature>
<gene>
    <name evidence="2" type="ORF">Q8X39_01610</name>
</gene>
<protein>
    <submittedName>
        <fullName evidence="2">Uncharacterized protein</fullName>
    </submittedName>
</protein>
<feature type="transmembrane region" description="Helical" evidence="1">
    <location>
        <begin position="34"/>
        <end position="51"/>
    </location>
</feature>
<keyword evidence="1" id="KW-1133">Transmembrane helix</keyword>
<evidence type="ECO:0000313" key="2">
    <source>
        <dbReference type="EMBL" id="MDP4299318.1"/>
    </source>
</evidence>
<comment type="caution">
    <text evidence="2">The sequence shown here is derived from an EMBL/GenBank/DDBJ whole genome shotgun (WGS) entry which is preliminary data.</text>
</comment>
<keyword evidence="3" id="KW-1185">Reference proteome</keyword>
<feature type="transmembrane region" description="Helical" evidence="1">
    <location>
        <begin position="115"/>
        <end position="136"/>
    </location>
</feature>
<sequence>MNQDLPPQTLPDWDLYRALREQWTHEDNLVNHRLMWLILSEGLLFTAYGTLTTAKLHWLVFGFPMFGMAVAGVIGVSIYAALDATDEIARQYEQAGLMRLCNLTPTKQVGNRGRWAPLALPFVFGALWVLAMAGAFGS</sequence>
<dbReference type="Proteomes" id="UP001235760">
    <property type="component" value="Unassembled WGS sequence"/>
</dbReference>
<evidence type="ECO:0000313" key="3">
    <source>
        <dbReference type="Proteomes" id="UP001235760"/>
    </source>
</evidence>
<dbReference type="EMBL" id="JAUZEE010000001">
    <property type="protein sequence ID" value="MDP4299318.1"/>
    <property type="molecule type" value="Genomic_DNA"/>
</dbReference>
<organism evidence="2 3">
    <name type="scientific">Leptothrix discophora</name>
    <dbReference type="NCBI Taxonomy" id="89"/>
    <lineage>
        <taxon>Bacteria</taxon>
        <taxon>Pseudomonadati</taxon>
        <taxon>Pseudomonadota</taxon>
        <taxon>Betaproteobacteria</taxon>
        <taxon>Burkholderiales</taxon>
        <taxon>Sphaerotilaceae</taxon>
        <taxon>Leptothrix</taxon>
    </lineage>
</organism>
<keyword evidence="1" id="KW-0472">Membrane</keyword>